<dbReference type="STRING" id="27835.A0A0N4YPD4"/>
<reference evidence="2 3" key="2">
    <citation type="submission" date="2018-11" db="EMBL/GenBank/DDBJ databases">
        <authorList>
            <consortium name="Pathogen Informatics"/>
        </authorList>
    </citation>
    <scope>NUCLEOTIDE SEQUENCE [LARGE SCALE GENOMIC DNA]</scope>
</reference>
<dbReference type="WBParaSite" id="NBR_0001910501-mRNA-1">
    <property type="protein sequence ID" value="NBR_0001910501-mRNA-1"/>
    <property type="gene ID" value="NBR_0001910501"/>
</dbReference>
<dbReference type="EMBL" id="UYSL01023905">
    <property type="protein sequence ID" value="VDL82835.1"/>
    <property type="molecule type" value="Genomic_DNA"/>
</dbReference>
<evidence type="ECO:0000313" key="2">
    <source>
        <dbReference type="EMBL" id="VDL82835.1"/>
    </source>
</evidence>
<evidence type="ECO:0000313" key="4">
    <source>
        <dbReference type="WBParaSite" id="NBR_0001910501-mRNA-1"/>
    </source>
</evidence>
<dbReference type="Proteomes" id="UP000271162">
    <property type="component" value="Unassembled WGS sequence"/>
</dbReference>
<gene>
    <name evidence="2" type="ORF">NBR_LOCUS19106</name>
</gene>
<keyword evidence="3" id="KW-1185">Reference proteome</keyword>
<organism evidence="4">
    <name type="scientific">Nippostrongylus brasiliensis</name>
    <name type="common">Rat hookworm</name>
    <dbReference type="NCBI Taxonomy" id="27835"/>
    <lineage>
        <taxon>Eukaryota</taxon>
        <taxon>Metazoa</taxon>
        <taxon>Ecdysozoa</taxon>
        <taxon>Nematoda</taxon>
        <taxon>Chromadorea</taxon>
        <taxon>Rhabditida</taxon>
        <taxon>Rhabditina</taxon>
        <taxon>Rhabditomorpha</taxon>
        <taxon>Strongyloidea</taxon>
        <taxon>Heligmosomidae</taxon>
        <taxon>Nippostrongylus</taxon>
    </lineage>
</organism>
<dbReference type="AlphaFoldDB" id="A0A0N4YPD4"/>
<accession>A0A0N4YPD4</accession>
<evidence type="ECO:0000313" key="3">
    <source>
        <dbReference type="Proteomes" id="UP000271162"/>
    </source>
</evidence>
<dbReference type="OMA" id="CAVVIAN"/>
<proteinExistence type="predicted"/>
<sequence>MFSKNPLRSLYTLLNLKEEAGFEKSEVYFGFFAFVEALRMGFLWRVGSNRSPDVVVLTDSPMEHLNIAPLSNTATPEQADKNPPPSWASLLKRSTTSDPSPAPKYIPPPLRHISPASEEELEKAGFDPLEGTSIRYPANEYLRQFEVDILKSCVAANSAVALPMAVSADHICAVVFHNFLRWFPRSRGVFCCNSLDEAQMFKERCVTVSIVDTFQTFKKIPIHKVGRVIVTTPQAFEKIVESDSEVIGDIRCMAFCMDASGGQGITKYKHIVGDLTVKGIIFRVILVTPSVPSRSRKLGPLRKRQQIITSLIISQWIEPSASDLSFRNNVVPLGMSVEYCTSEEVLSETRSAIEKWLEKSRQYLESLNDLIPLPSTDPRHLFSIDWVPIATKASDGPADTVQLVVNCMFLVEAARNLIVHGPRVFYLYCAELFGLAGKEQRASNIALMVLSDVVLSKRPTDGRLINISDEMSGRRSSLFGAEGMIQRYNFSYEFSRLQLPSSKMEFVQYIPAVSQQKEVRNEREFFDRLTLLPDVERGLYSSNRSFVLLGHHLRPLAGRPFSGKTIAEVPCGKLRKRLEEYLKGGDLLKKRVKRQFEYNEELIDKESIEFCEKMIEKLNKLLNL</sequence>
<protein>
    <submittedName>
        <fullName evidence="4">Helicase C-terminal domain-containing protein</fullName>
    </submittedName>
</protein>
<reference evidence="4" key="1">
    <citation type="submission" date="2017-02" db="UniProtKB">
        <authorList>
            <consortium name="WormBaseParasite"/>
        </authorList>
    </citation>
    <scope>IDENTIFICATION</scope>
</reference>
<name>A0A0N4YPD4_NIPBR</name>
<feature type="region of interest" description="Disordered" evidence="1">
    <location>
        <begin position="69"/>
        <end position="109"/>
    </location>
</feature>
<evidence type="ECO:0000256" key="1">
    <source>
        <dbReference type="SAM" id="MobiDB-lite"/>
    </source>
</evidence>
<feature type="compositionally biased region" description="Pro residues" evidence="1">
    <location>
        <begin position="100"/>
        <end position="109"/>
    </location>
</feature>